<name>A0A0F9PVN6_9ZZZZ</name>
<sequence length="162" mass="18893">MNEGQATNWIEWADKIREKLEKGERKFAIGLPLTDEKVYRHFMESFLVMEKPDFTLLNPNFPDSIDKMRNQLVEAAMMKGITHLIMMDTDQIYPSDTIANLLRHDLPMVGTVVHRRYPPFDPILYRGQLHKYWHVPDDECYSGDLIEVTATGCGCVYYSMQC</sequence>
<comment type="caution">
    <text evidence="1">The sequence shown here is derived from an EMBL/GenBank/DDBJ whole genome shotgun (WGS) entry which is preliminary data.</text>
</comment>
<dbReference type="AlphaFoldDB" id="A0A0F9PVN6"/>
<proteinExistence type="predicted"/>
<evidence type="ECO:0000313" key="1">
    <source>
        <dbReference type="EMBL" id="KKN05131.1"/>
    </source>
</evidence>
<gene>
    <name evidence="1" type="ORF">LCGC14_1090550</name>
</gene>
<accession>A0A0F9PVN6</accession>
<organism evidence="1">
    <name type="scientific">marine sediment metagenome</name>
    <dbReference type="NCBI Taxonomy" id="412755"/>
    <lineage>
        <taxon>unclassified sequences</taxon>
        <taxon>metagenomes</taxon>
        <taxon>ecological metagenomes</taxon>
    </lineage>
</organism>
<evidence type="ECO:0008006" key="2">
    <source>
        <dbReference type="Google" id="ProtNLM"/>
    </source>
</evidence>
<dbReference type="EMBL" id="LAZR01004840">
    <property type="protein sequence ID" value="KKN05131.1"/>
    <property type="molecule type" value="Genomic_DNA"/>
</dbReference>
<feature type="non-terminal residue" evidence="1">
    <location>
        <position position="162"/>
    </location>
</feature>
<protein>
    <recommendedName>
        <fullName evidence="2">Glycosyltransferase 2-like domain-containing protein</fullName>
    </recommendedName>
</protein>
<reference evidence="1" key="1">
    <citation type="journal article" date="2015" name="Nature">
        <title>Complex archaea that bridge the gap between prokaryotes and eukaryotes.</title>
        <authorList>
            <person name="Spang A."/>
            <person name="Saw J.H."/>
            <person name="Jorgensen S.L."/>
            <person name="Zaremba-Niedzwiedzka K."/>
            <person name="Martijn J."/>
            <person name="Lind A.E."/>
            <person name="van Eijk R."/>
            <person name="Schleper C."/>
            <person name="Guy L."/>
            <person name="Ettema T.J."/>
        </authorList>
    </citation>
    <scope>NUCLEOTIDE SEQUENCE</scope>
</reference>